<accession>A0A0D7ARC8</accession>
<organism evidence="1 2">
    <name type="scientific">Cylindrobasidium torrendii FP15055 ss-10</name>
    <dbReference type="NCBI Taxonomy" id="1314674"/>
    <lineage>
        <taxon>Eukaryota</taxon>
        <taxon>Fungi</taxon>
        <taxon>Dikarya</taxon>
        <taxon>Basidiomycota</taxon>
        <taxon>Agaricomycotina</taxon>
        <taxon>Agaricomycetes</taxon>
        <taxon>Agaricomycetidae</taxon>
        <taxon>Agaricales</taxon>
        <taxon>Marasmiineae</taxon>
        <taxon>Physalacriaceae</taxon>
        <taxon>Cylindrobasidium</taxon>
    </lineage>
</organism>
<evidence type="ECO:0000313" key="2">
    <source>
        <dbReference type="Proteomes" id="UP000054007"/>
    </source>
</evidence>
<evidence type="ECO:0000313" key="1">
    <source>
        <dbReference type="EMBL" id="KIY60908.1"/>
    </source>
</evidence>
<dbReference type="EMBL" id="KN881162">
    <property type="protein sequence ID" value="KIY60908.1"/>
    <property type="molecule type" value="Genomic_DNA"/>
</dbReference>
<keyword evidence="2" id="KW-1185">Reference proteome</keyword>
<dbReference type="Proteomes" id="UP000054007">
    <property type="component" value="Unassembled WGS sequence"/>
</dbReference>
<proteinExistence type="predicted"/>
<reference evidence="1 2" key="1">
    <citation type="journal article" date="2015" name="Fungal Genet. Biol.">
        <title>Evolution of novel wood decay mechanisms in Agaricales revealed by the genome sequences of Fistulina hepatica and Cylindrobasidium torrendii.</title>
        <authorList>
            <person name="Floudas D."/>
            <person name="Held B.W."/>
            <person name="Riley R."/>
            <person name="Nagy L.G."/>
            <person name="Koehler G."/>
            <person name="Ransdell A.S."/>
            <person name="Younus H."/>
            <person name="Chow J."/>
            <person name="Chiniquy J."/>
            <person name="Lipzen A."/>
            <person name="Tritt A."/>
            <person name="Sun H."/>
            <person name="Haridas S."/>
            <person name="LaButti K."/>
            <person name="Ohm R.A."/>
            <person name="Kues U."/>
            <person name="Blanchette R.A."/>
            <person name="Grigoriev I.V."/>
            <person name="Minto R.E."/>
            <person name="Hibbett D.S."/>
        </authorList>
    </citation>
    <scope>NUCLEOTIDE SEQUENCE [LARGE SCALE GENOMIC DNA]</scope>
    <source>
        <strain evidence="1 2">FP15055 ss-10</strain>
    </source>
</reference>
<gene>
    <name evidence="1" type="ORF">CYLTODRAFT_262299</name>
</gene>
<name>A0A0D7ARC8_9AGAR</name>
<protein>
    <submittedName>
        <fullName evidence="1">Uncharacterized protein</fullName>
    </submittedName>
</protein>
<sequence>MVGDLLSFDKPIFILSNDGISFVTAVKGTSEQKYMKSGSLKSAKHGPSPRPWDEKIPVYDGRGSFQPTRYTELPELDGDLAYGDYVFLGFTLQGYIDTGKNRTSAPVQKVKLCIQFAVLLARAGGDQDADGKGKICDALADETPLGVVDTYPMEPLLPDELIETGDDEESGVADSDIF</sequence>
<dbReference type="AlphaFoldDB" id="A0A0D7ARC8"/>
<dbReference type="OrthoDB" id="3043907at2759"/>